<name>A0A3A9ZLL9_9ACTN</name>
<feature type="region of interest" description="Disordered" evidence="1">
    <location>
        <begin position="24"/>
        <end position="88"/>
    </location>
</feature>
<keyword evidence="4" id="KW-1185">Reference proteome</keyword>
<evidence type="ECO:0000256" key="2">
    <source>
        <dbReference type="SAM" id="SignalP"/>
    </source>
</evidence>
<keyword evidence="2" id="KW-0732">Signal</keyword>
<comment type="caution">
    <text evidence="3">The sequence shown here is derived from an EMBL/GenBank/DDBJ whole genome shotgun (WGS) entry which is preliminary data.</text>
</comment>
<dbReference type="Proteomes" id="UP000281726">
    <property type="component" value="Unassembled WGS sequence"/>
</dbReference>
<feature type="signal peptide" evidence="2">
    <location>
        <begin position="1"/>
        <end position="20"/>
    </location>
</feature>
<evidence type="ECO:0000313" key="3">
    <source>
        <dbReference type="EMBL" id="RKN49223.1"/>
    </source>
</evidence>
<gene>
    <name evidence="3" type="ORF">D7223_06865</name>
</gene>
<dbReference type="EMBL" id="RBAK01000002">
    <property type="protein sequence ID" value="RKN49223.1"/>
    <property type="molecule type" value="Genomic_DNA"/>
</dbReference>
<sequence length="182" mass="18271">MTYRSLPAVAVLVFATALTAACGDDPEEGPGSTWSASSAAPTSAAAAPADPGPAAAPAPSAGGTTERRPASPSPVALPSRSPGSPSAKQVVAAFKSAGLKVSNVRDRSVDCGPDGLGLGCSELIATDGVTVYVFPDEVSAGEIAETWSGGSFRRGPVVLNYLEARTPAAERARYEKALTGLR</sequence>
<protein>
    <recommendedName>
        <fullName evidence="5">Lipoprotein</fullName>
    </recommendedName>
</protein>
<evidence type="ECO:0008006" key="5">
    <source>
        <dbReference type="Google" id="ProtNLM"/>
    </source>
</evidence>
<evidence type="ECO:0000256" key="1">
    <source>
        <dbReference type="SAM" id="MobiDB-lite"/>
    </source>
</evidence>
<dbReference type="AlphaFoldDB" id="A0A3A9ZLL9"/>
<evidence type="ECO:0000313" key="4">
    <source>
        <dbReference type="Proteomes" id="UP000281726"/>
    </source>
</evidence>
<dbReference type="PROSITE" id="PS51257">
    <property type="entry name" value="PROKAR_LIPOPROTEIN"/>
    <property type="match status" value="1"/>
</dbReference>
<proteinExistence type="predicted"/>
<accession>A0A3A9ZLL9</accession>
<organism evidence="3 4">
    <name type="scientific">Micromonospora endolithica</name>
    <dbReference type="NCBI Taxonomy" id="230091"/>
    <lineage>
        <taxon>Bacteria</taxon>
        <taxon>Bacillati</taxon>
        <taxon>Actinomycetota</taxon>
        <taxon>Actinomycetes</taxon>
        <taxon>Micromonosporales</taxon>
        <taxon>Micromonosporaceae</taxon>
        <taxon>Micromonospora</taxon>
    </lineage>
</organism>
<feature type="compositionally biased region" description="Low complexity" evidence="1">
    <location>
        <begin position="29"/>
        <end position="49"/>
    </location>
</feature>
<reference evidence="3 4" key="1">
    <citation type="journal article" date="2004" name="Syst. Appl. Microbiol.">
        <title>Cryptoendolithic actinomycetes from antarctic sandstone rock samples: Micromonospora endolithica sp. nov. and two isolates related to Micromonospora coerulea Jensen 1932.</title>
        <authorList>
            <person name="Hirsch P."/>
            <person name="Mevs U."/>
            <person name="Kroppenstedt R.M."/>
            <person name="Schumann P."/>
            <person name="Stackebrandt E."/>
        </authorList>
    </citation>
    <scope>NUCLEOTIDE SEQUENCE [LARGE SCALE GENOMIC DNA]</scope>
    <source>
        <strain evidence="3 4">JCM 12677</strain>
    </source>
</reference>
<feature type="chain" id="PRO_5039275610" description="Lipoprotein" evidence="2">
    <location>
        <begin position="21"/>
        <end position="182"/>
    </location>
</feature>
<dbReference type="RefSeq" id="WP_120726193.1">
    <property type="nucleotide sequence ID" value="NZ_RBAK01000002.1"/>
</dbReference>